<name>A0A3A8MK11_9BACT</name>
<dbReference type="SUPFAM" id="SSF55729">
    <property type="entry name" value="Acyl-CoA N-acyltransferases (Nat)"/>
    <property type="match status" value="2"/>
</dbReference>
<dbReference type="PROSITE" id="PS51186">
    <property type="entry name" value="GNAT"/>
    <property type="match status" value="1"/>
</dbReference>
<protein>
    <submittedName>
        <fullName evidence="2">GNAT family N-acetyltransferase</fullName>
    </submittedName>
</protein>
<dbReference type="EMBL" id="RAWG01000406">
    <property type="protein sequence ID" value="RKH32617.1"/>
    <property type="molecule type" value="Genomic_DNA"/>
</dbReference>
<dbReference type="AlphaFoldDB" id="A0A3A8MK11"/>
<comment type="caution">
    <text evidence="2">The sequence shown here is derived from an EMBL/GenBank/DDBJ whole genome shotgun (WGS) entry which is preliminary data.</text>
</comment>
<dbReference type="InterPro" id="IPR000182">
    <property type="entry name" value="GNAT_dom"/>
</dbReference>
<dbReference type="Proteomes" id="UP000273405">
    <property type="component" value="Unassembled WGS sequence"/>
</dbReference>
<dbReference type="GO" id="GO:0016747">
    <property type="term" value="F:acyltransferase activity, transferring groups other than amino-acyl groups"/>
    <property type="evidence" value="ECO:0007669"/>
    <property type="project" value="InterPro"/>
</dbReference>
<keyword evidence="2" id="KW-0808">Transferase</keyword>
<dbReference type="Pfam" id="PF13527">
    <property type="entry name" value="Acetyltransf_9"/>
    <property type="match status" value="1"/>
</dbReference>
<dbReference type="Gene3D" id="3.40.630.30">
    <property type="match status" value="2"/>
</dbReference>
<dbReference type="InterPro" id="IPR016181">
    <property type="entry name" value="Acyl_CoA_acyltransferase"/>
</dbReference>
<organism evidence="2 3">
    <name type="scientific">Corallococcus sicarius</name>
    <dbReference type="NCBI Taxonomy" id="2316726"/>
    <lineage>
        <taxon>Bacteria</taxon>
        <taxon>Pseudomonadati</taxon>
        <taxon>Myxococcota</taxon>
        <taxon>Myxococcia</taxon>
        <taxon>Myxococcales</taxon>
        <taxon>Cystobacterineae</taxon>
        <taxon>Myxococcaceae</taxon>
        <taxon>Corallococcus</taxon>
    </lineage>
</organism>
<dbReference type="CDD" id="cd04301">
    <property type="entry name" value="NAT_SF"/>
    <property type="match status" value="1"/>
</dbReference>
<dbReference type="OrthoDB" id="58489at2"/>
<keyword evidence="3" id="KW-1185">Reference proteome</keyword>
<accession>A0A3A8MK11</accession>
<feature type="domain" description="N-acetyltransferase" evidence="1">
    <location>
        <begin position="2"/>
        <end position="212"/>
    </location>
</feature>
<sequence length="349" mass="39104">MVEVRTFEGDAAEASWFINRVWQSSYGKTSPLPVWSERLIDWLLFRGGQAPRDYLVAAYDRGTLVGTLFAEPARIRIGTREVDGSYGSRASVASSHRREGIGGRLTRELFRRHRDRGAKLTLGCVATGPHEPGLWKRARSAHPLHGLGLWLHVFDARALARWSFTDSQRRLFTLARPFLCQGFRKAGTEGIRPYRPSDLPRCMALVHRMMQPVTLGYAYTTERLAHQLQYRDVPRTFVLEQDGEVRGLVNSYSLLMTGVGEITAEVVDLMAFDDTVSAGDRQRLLQVAMQDMERRGVACAGMLRNPCLPASLMWRAGWLPLPGGAKLTCLVPTSGVELPASPRVFTHLR</sequence>
<proteinExistence type="predicted"/>
<gene>
    <name evidence="2" type="ORF">D7X12_37085</name>
</gene>
<dbReference type="RefSeq" id="WP_120629925.1">
    <property type="nucleotide sequence ID" value="NZ_RAWG01000406.1"/>
</dbReference>
<evidence type="ECO:0000313" key="2">
    <source>
        <dbReference type="EMBL" id="RKH32617.1"/>
    </source>
</evidence>
<evidence type="ECO:0000313" key="3">
    <source>
        <dbReference type="Proteomes" id="UP000273405"/>
    </source>
</evidence>
<evidence type="ECO:0000259" key="1">
    <source>
        <dbReference type="PROSITE" id="PS51186"/>
    </source>
</evidence>
<reference evidence="3" key="1">
    <citation type="submission" date="2018-09" db="EMBL/GenBank/DDBJ databases">
        <authorList>
            <person name="Livingstone P.G."/>
            <person name="Whitworth D.E."/>
        </authorList>
    </citation>
    <scope>NUCLEOTIDE SEQUENCE [LARGE SCALE GENOMIC DNA]</scope>
    <source>
        <strain evidence="3">CA040B</strain>
    </source>
</reference>